<evidence type="ECO:0000256" key="8">
    <source>
        <dbReference type="ARBA" id="ARBA00050293"/>
    </source>
</evidence>
<evidence type="ECO:0000256" key="11">
    <source>
        <dbReference type="ARBA" id="ARBA00066744"/>
    </source>
</evidence>
<dbReference type="SUPFAM" id="SSF52540">
    <property type="entry name" value="P-loop containing nucleoside triphosphate hydrolases"/>
    <property type="match status" value="1"/>
</dbReference>
<keyword evidence="5 12" id="KW-0648">Protein biosynthesis</keyword>
<proteinExistence type="inferred from homology"/>
<evidence type="ECO:0000313" key="15">
    <source>
        <dbReference type="Proteomes" id="UP000265882"/>
    </source>
</evidence>
<dbReference type="Pfam" id="PF06421">
    <property type="entry name" value="LepA_C"/>
    <property type="match status" value="1"/>
</dbReference>
<dbReference type="PROSITE" id="PS51722">
    <property type="entry name" value="G_TR_2"/>
    <property type="match status" value="1"/>
</dbReference>
<dbReference type="InterPro" id="IPR004161">
    <property type="entry name" value="EFTu-like_2"/>
</dbReference>
<dbReference type="InterPro" id="IPR005225">
    <property type="entry name" value="Small_GTP-bd"/>
</dbReference>
<dbReference type="GO" id="GO:0043022">
    <property type="term" value="F:ribosome binding"/>
    <property type="evidence" value="ECO:0007669"/>
    <property type="project" value="UniProtKB-UniRule"/>
</dbReference>
<dbReference type="InterPro" id="IPR013842">
    <property type="entry name" value="LepA_CTD"/>
</dbReference>
<evidence type="ECO:0000256" key="5">
    <source>
        <dbReference type="ARBA" id="ARBA00022917"/>
    </source>
</evidence>
<evidence type="ECO:0000256" key="7">
    <source>
        <dbReference type="ARBA" id="ARBA00023136"/>
    </source>
</evidence>
<reference evidence="14 15" key="1">
    <citation type="journal article" date="2017" name="ISME J.">
        <title>Energy and carbon metabolisms in a deep terrestrial subsurface fluid microbial community.</title>
        <authorList>
            <person name="Momper L."/>
            <person name="Jungbluth S.P."/>
            <person name="Lee M.D."/>
            <person name="Amend J.P."/>
        </authorList>
    </citation>
    <scope>NUCLEOTIDE SEQUENCE [LARGE SCALE GENOMIC DNA]</scope>
    <source>
        <strain evidence="14">SURF_5</strain>
    </source>
</reference>
<dbReference type="CDD" id="cd01890">
    <property type="entry name" value="LepA"/>
    <property type="match status" value="1"/>
</dbReference>
<dbReference type="Proteomes" id="UP000265882">
    <property type="component" value="Unassembled WGS sequence"/>
</dbReference>
<dbReference type="Gene3D" id="3.40.50.300">
    <property type="entry name" value="P-loop containing nucleotide triphosphate hydrolases"/>
    <property type="match status" value="1"/>
</dbReference>
<comment type="subcellular location">
    <subcellularLocation>
        <location evidence="12">Cell membrane</location>
        <topology evidence="12">Peripheral membrane protein</topology>
        <orientation evidence="12">Cytoplasmic side</orientation>
    </subcellularLocation>
</comment>
<organism evidence="14 15">
    <name type="scientific">Abyssobacteria bacterium (strain SURF_5)</name>
    <dbReference type="NCBI Taxonomy" id="2093360"/>
    <lineage>
        <taxon>Bacteria</taxon>
        <taxon>Pseudomonadati</taxon>
        <taxon>Candidatus Hydrogenedentota</taxon>
        <taxon>Candidatus Abyssobacteria</taxon>
    </lineage>
</organism>
<keyword evidence="6 12" id="KW-0342">GTP-binding</keyword>
<dbReference type="GO" id="GO:0003924">
    <property type="term" value="F:GTPase activity"/>
    <property type="evidence" value="ECO:0007669"/>
    <property type="project" value="UniProtKB-UniRule"/>
</dbReference>
<comment type="caution">
    <text evidence="14">The sequence shown here is derived from an EMBL/GenBank/DDBJ whole genome shotgun (WGS) entry which is preliminary data.</text>
</comment>
<dbReference type="FunFam" id="3.30.70.870:FF:000004">
    <property type="entry name" value="Translation factor GUF1, mitochondrial"/>
    <property type="match status" value="1"/>
</dbReference>
<dbReference type="PANTHER" id="PTHR43512:SF4">
    <property type="entry name" value="TRANSLATION FACTOR GUF1 HOMOLOG, CHLOROPLASTIC"/>
    <property type="match status" value="1"/>
</dbReference>
<dbReference type="PROSITE" id="PS00301">
    <property type="entry name" value="G_TR_1"/>
    <property type="match status" value="1"/>
</dbReference>
<dbReference type="FunFam" id="3.30.70.2570:FF:000001">
    <property type="entry name" value="Translation factor GUF1, mitochondrial"/>
    <property type="match status" value="1"/>
</dbReference>
<dbReference type="Pfam" id="PF03144">
    <property type="entry name" value="GTP_EFTU_D2"/>
    <property type="match status" value="1"/>
</dbReference>
<dbReference type="GO" id="GO:0005525">
    <property type="term" value="F:GTP binding"/>
    <property type="evidence" value="ECO:0007669"/>
    <property type="project" value="UniProtKB-UniRule"/>
</dbReference>
<comment type="catalytic activity">
    <reaction evidence="8 12">
        <text>GTP + H2O = GDP + phosphate + H(+)</text>
        <dbReference type="Rhea" id="RHEA:19669"/>
        <dbReference type="ChEBI" id="CHEBI:15377"/>
        <dbReference type="ChEBI" id="CHEBI:15378"/>
        <dbReference type="ChEBI" id="CHEBI:37565"/>
        <dbReference type="ChEBI" id="CHEBI:43474"/>
        <dbReference type="ChEBI" id="CHEBI:58189"/>
        <dbReference type="EC" id="3.6.5.n1"/>
    </reaction>
</comment>
<dbReference type="EMBL" id="QZKU01000115">
    <property type="protein sequence ID" value="RJP17444.1"/>
    <property type="molecule type" value="Genomic_DNA"/>
</dbReference>
<keyword evidence="2 12" id="KW-1003">Cell membrane</keyword>
<dbReference type="InterPro" id="IPR000640">
    <property type="entry name" value="EFG_V-like"/>
</dbReference>
<dbReference type="GO" id="GO:0005886">
    <property type="term" value="C:plasma membrane"/>
    <property type="evidence" value="ECO:0007669"/>
    <property type="project" value="UniProtKB-SubCell"/>
</dbReference>
<dbReference type="InterPro" id="IPR006297">
    <property type="entry name" value="EF-4"/>
</dbReference>
<evidence type="ECO:0000256" key="1">
    <source>
        <dbReference type="ARBA" id="ARBA00005454"/>
    </source>
</evidence>
<dbReference type="FunFam" id="2.40.30.10:FF:000015">
    <property type="entry name" value="Translation factor GUF1, mitochondrial"/>
    <property type="match status" value="1"/>
</dbReference>
<dbReference type="FunFam" id="3.30.70.240:FF:000007">
    <property type="entry name" value="Translation factor GUF1, mitochondrial"/>
    <property type="match status" value="1"/>
</dbReference>
<dbReference type="FunFam" id="3.40.50.300:FF:000078">
    <property type="entry name" value="Elongation factor 4"/>
    <property type="match status" value="1"/>
</dbReference>
<dbReference type="SUPFAM" id="SSF50447">
    <property type="entry name" value="Translation proteins"/>
    <property type="match status" value="1"/>
</dbReference>
<dbReference type="CDD" id="cd03699">
    <property type="entry name" value="EF4_II"/>
    <property type="match status" value="1"/>
</dbReference>
<dbReference type="CDD" id="cd16260">
    <property type="entry name" value="EF4_III"/>
    <property type="match status" value="1"/>
</dbReference>
<feature type="domain" description="Tr-type G" evidence="13">
    <location>
        <begin position="6"/>
        <end position="188"/>
    </location>
</feature>
<evidence type="ECO:0000256" key="6">
    <source>
        <dbReference type="ARBA" id="ARBA00023134"/>
    </source>
</evidence>
<comment type="similarity">
    <text evidence="10">Belongs to the GTP-binding elongation factor family. LepA subfamily.</text>
</comment>
<dbReference type="Gene3D" id="2.40.30.10">
    <property type="entry name" value="Translation factors"/>
    <property type="match status" value="1"/>
</dbReference>
<evidence type="ECO:0000256" key="10">
    <source>
        <dbReference type="ARBA" id="ARBA00061052"/>
    </source>
</evidence>
<comment type="function">
    <text evidence="9 12">Required for accurate and efficient protein synthesis under certain stress conditions. May act as a fidelity factor of the translation reaction, by catalyzing a one-codon backward translocation of tRNAs on improperly translocated ribosomes. Back-translocation proceeds from a post-translocation (POST) complex to a pre-translocation (PRE) complex, thus giving elongation factor G a second chance to translocate the tRNAs correctly. Binds to ribosomes in a GTP-dependent manner.</text>
</comment>
<dbReference type="GO" id="GO:0003746">
    <property type="term" value="F:translation elongation factor activity"/>
    <property type="evidence" value="ECO:0007669"/>
    <property type="project" value="UniProtKB-UniRule"/>
</dbReference>
<accession>A0A3A4NNW7</accession>
<dbReference type="Pfam" id="PF00679">
    <property type="entry name" value="EFG_C"/>
    <property type="match status" value="1"/>
</dbReference>
<dbReference type="InterPro" id="IPR027417">
    <property type="entry name" value="P-loop_NTPase"/>
</dbReference>
<dbReference type="EC" id="3.6.5.n1" evidence="11 12"/>
<protein>
    <recommendedName>
        <fullName evidence="11 12">Elongation factor 4</fullName>
        <shortName evidence="12">EF-4</shortName>
        <ecNumber evidence="11 12">3.6.5.n1</ecNumber>
    </recommendedName>
    <alternativeName>
        <fullName evidence="12">Ribosomal back-translocase LepA</fullName>
    </alternativeName>
</protein>
<evidence type="ECO:0000256" key="3">
    <source>
        <dbReference type="ARBA" id="ARBA00022741"/>
    </source>
</evidence>
<dbReference type="Gene3D" id="3.30.70.240">
    <property type="match status" value="1"/>
</dbReference>
<name>A0A3A4NNW7_ABYX5</name>
<keyword evidence="14" id="KW-0251">Elongation factor</keyword>
<feature type="binding site" evidence="12">
    <location>
        <begin position="18"/>
        <end position="23"/>
    </location>
    <ligand>
        <name>GTP</name>
        <dbReference type="ChEBI" id="CHEBI:37565"/>
    </ligand>
</feature>
<comment type="similarity">
    <text evidence="1 12">Belongs to the TRAFAC class translation factor GTPase superfamily. Classic translation factor GTPase family. LepA subfamily.</text>
</comment>
<dbReference type="HAMAP" id="MF_00071">
    <property type="entry name" value="LepA"/>
    <property type="match status" value="1"/>
</dbReference>
<evidence type="ECO:0000256" key="4">
    <source>
        <dbReference type="ARBA" id="ARBA00022801"/>
    </source>
</evidence>
<evidence type="ECO:0000313" key="14">
    <source>
        <dbReference type="EMBL" id="RJP17444.1"/>
    </source>
</evidence>
<dbReference type="Gene3D" id="3.30.70.2570">
    <property type="entry name" value="Elongation factor 4, C-terminal domain"/>
    <property type="match status" value="1"/>
</dbReference>
<evidence type="ECO:0000256" key="9">
    <source>
        <dbReference type="ARBA" id="ARBA00057626"/>
    </source>
</evidence>
<dbReference type="Pfam" id="PF00009">
    <property type="entry name" value="GTP_EFTU"/>
    <property type="match status" value="1"/>
</dbReference>
<evidence type="ECO:0000256" key="12">
    <source>
        <dbReference type="HAMAP-Rule" id="MF_00071"/>
    </source>
</evidence>
<feature type="binding site" evidence="12">
    <location>
        <begin position="135"/>
        <end position="138"/>
    </location>
    <ligand>
        <name>GTP</name>
        <dbReference type="ChEBI" id="CHEBI:37565"/>
    </ligand>
</feature>
<dbReference type="InterPro" id="IPR035647">
    <property type="entry name" value="EFG_III/V"/>
</dbReference>
<dbReference type="InterPro" id="IPR000795">
    <property type="entry name" value="T_Tr_GTP-bd_dom"/>
</dbReference>
<evidence type="ECO:0000259" key="13">
    <source>
        <dbReference type="PROSITE" id="PS51722"/>
    </source>
</evidence>
<dbReference type="InterPro" id="IPR031157">
    <property type="entry name" value="G_TR_CS"/>
</dbReference>
<evidence type="ECO:0000256" key="2">
    <source>
        <dbReference type="ARBA" id="ARBA00022475"/>
    </source>
</evidence>
<dbReference type="NCBIfam" id="TIGR01393">
    <property type="entry name" value="lepA"/>
    <property type="match status" value="1"/>
</dbReference>
<sequence>MNNLRSKTRNFCIIAHIDHGKSTLADRILEYTHAIPERELREQTLDSMDIERERGITIKAAAIRVNYTAADGNNYLLNLIDTPGHVDFSYEVARSLGACEGALLLIDASQGVQAQTLANAYLASDRNLVIIPVINKIDLPNARIEEVRQQISDIIGLDPQDSILASAKNGIGVPEILEAIVRRIPPPGGDDAAPLRAVLFDSIYNSFRGAIGYIRVVDGCIKPGQEITAMSSDRSYEVEEVGIFKLEEVPVDKLNAGDVGYVIANMKSIRDIKIGDTLTDASNPAREPLPGVKPVKPMVFCGMYPTEPGGFDTLRSSLEKLSLNDSSFYFEPETSQALGFGFRCGFLGLLHMEIIQERLEREFDLALVTTAPSVVFRVHTTDGGFFDIDNPARLPELSRVAYLEEPYIHATILSPPEYIGTICQLCSSRRGEHIRTHYLGPQKVLVNYDLPLSEVVLDFYDRLKSATRGYASFDYEVSGFRQSDLVKLDVLLNGNPVDALSCIVHKEKAYLRGKQLAEKLRKVIPRQLFEVAIQAAIGNRVIARETIKALRKNVTAKCYGGDITRKRKLLQRQKEGKKRMKQVGNVELPQEAFMAVFEVE</sequence>
<dbReference type="NCBIfam" id="TIGR00231">
    <property type="entry name" value="small_GTP"/>
    <property type="match status" value="1"/>
</dbReference>
<dbReference type="GO" id="GO:0045727">
    <property type="term" value="P:positive regulation of translation"/>
    <property type="evidence" value="ECO:0007669"/>
    <property type="project" value="UniProtKB-UniRule"/>
</dbReference>
<dbReference type="InterPro" id="IPR038363">
    <property type="entry name" value="LepA_C_sf"/>
</dbReference>
<dbReference type="InterPro" id="IPR035654">
    <property type="entry name" value="LepA_IV"/>
</dbReference>
<gene>
    <name evidence="12" type="primary">lepA</name>
    <name evidence="14" type="ORF">C4520_16920</name>
</gene>
<dbReference type="CDD" id="cd03709">
    <property type="entry name" value="lepA_C"/>
    <property type="match status" value="1"/>
</dbReference>
<dbReference type="AlphaFoldDB" id="A0A3A4NNW7"/>
<dbReference type="PANTHER" id="PTHR43512">
    <property type="entry name" value="TRANSLATION FACTOR GUF1-RELATED"/>
    <property type="match status" value="1"/>
</dbReference>
<dbReference type="InterPro" id="IPR009000">
    <property type="entry name" value="Transl_B-barrel_sf"/>
</dbReference>
<dbReference type="Gene3D" id="3.30.70.870">
    <property type="entry name" value="Elongation Factor G (Translational Gtpase), domain 3"/>
    <property type="match status" value="1"/>
</dbReference>
<keyword evidence="3 12" id="KW-0547">Nucleotide-binding</keyword>
<keyword evidence="7 12" id="KW-0472">Membrane</keyword>
<dbReference type="PRINTS" id="PR00315">
    <property type="entry name" value="ELONGATNFCT"/>
</dbReference>
<dbReference type="SUPFAM" id="SSF54980">
    <property type="entry name" value="EF-G C-terminal domain-like"/>
    <property type="match status" value="2"/>
</dbReference>
<keyword evidence="4 12" id="KW-0378">Hydrolase</keyword>